<keyword evidence="2" id="KW-0812">Transmembrane</keyword>
<feature type="transmembrane region" description="Helical" evidence="2">
    <location>
        <begin position="330"/>
        <end position="351"/>
    </location>
</feature>
<dbReference type="OrthoDB" id="5427664at2759"/>
<dbReference type="PANTHER" id="PTHR37577">
    <property type="entry name" value="INTEGRAL MEMBRANE PROTEIN"/>
    <property type="match status" value="1"/>
</dbReference>
<feature type="compositionally biased region" description="Polar residues" evidence="1">
    <location>
        <begin position="521"/>
        <end position="539"/>
    </location>
</feature>
<feature type="transmembrane region" description="Helical" evidence="2">
    <location>
        <begin position="170"/>
        <end position="191"/>
    </location>
</feature>
<name>A0A8H6X377_9AGAR</name>
<protein>
    <submittedName>
        <fullName evidence="3">Vanillyl-alcohol oxidase</fullName>
    </submittedName>
</protein>
<dbReference type="AlphaFoldDB" id="A0A8H6X377"/>
<feature type="transmembrane region" description="Helical" evidence="2">
    <location>
        <begin position="224"/>
        <end position="247"/>
    </location>
</feature>
<sequence>MERRRCCVHPDPDVAGIGMTASFLATTALTGFCSSLALGFTLSASENTIDKWVASKAGWVFVTIPHFVTGKSRDAILGEYQQLRERYITPILYAMISNLADTQLITGLAFLICAFARMPSGLDPYHFAIVSDVANLSSTTQLIAVSTLLRCAETAKQSDDRAKPDIQAYVFFWSKFVRTLAMLATFCLLLITSTFQAHRDYWDCLGQPVLNLVSNYTFGTQSDIIGWTIYGYITLFWSYGFAMILMYRPLDALYRAIMSKICPPFQQLVPETFRGFLGPLKTFYYSESFDTYFASLAWISYGVYQLLQDRSFGATALCRRDSDTEAEWGFGQLIPMVLLVLPFLVALDAFGKALDGQQDYREALPLHSYPASPSFLSHGQSLAASPGSLSRQFSLSSLPPPSSISVSPSPSISLPQLSSPTTDVNSMASTTAVELSEEALPDTAPPSSSEAIDRGPINTGLPEKAPTDTISPPSREAVDGSPVNVGLSEEALPNNTPPPTSEFVGNEEASFNEPQDHTNTRVKQNSSMPGPQMRRTFSSDPHDEHN</sequence>
<dbReference type="Proteomes" id="UP000620124">
    <property type="component" value="Unassembled WGS sequence"/>
</dbReference>
<evidence type="ECO:0000256" key="2">
    <source>
        <dbReference type="SAM" id="Phobius"/>
    </source>
</evidence>
<dbReference type="InterPro" id="IPR053018">
    <property type="entry name" value="Elsinochrome_Biosynth-Asso"/>
</dbReference>
<feature type="transmembrane region" description="Helical" evidence="2">
    <location>
        <begin position="52"/>
        <end position="70"/>
    </location>
</feature>
<feature type="compositionally biased region" description="Low complexity" evidence="1">
    <location>
        <begin position="400"/>
        <end position="420"/>
    </location>
</feature>
<keyword evidence="2" id="KW-0472">Membrane</keyword>
<keyword evidence="2" id="KW-1133">Transmembrane helix</keyword>
<feature type="transmembrane region" description="Helical" evidence="2">
    <location>
        <begin position="91"/>
        <end position="118"/>
    </location>
</feature>
<dbReference type="PANTHER" id="PTHR37577:SF1">
    <property type="entry name" value="INTEGRAL MEMBRANE PROTEIN"/>
    <property type="match status" value="1"/>
</dbReference>
<reference evidence="3" key="1">
    <citation type="submission" date="2020-05" db="EMBL/GenBank/DDBJ databases">
        <title>Mycena genomes resolve the evolution of fungal bioluminescence.</title>
        <authorList>
            <person name="Tsai I.J."/>
        </authorList>
    </citation>
    <scope>NUCLEOTIDE SEQUENCE</scope>
    <source>
        <strain evidence="3">CCC161011</strain>
    </source>
</reference>
<accession>A0A8H6X377</accession>
<proteinExistence type="predicted"/>
<evidence type="ECO:0000256" key="1">
    <source>
        <dbReference type="SAM" id="MobiDB-lite"/>
    </source>
</evidence>
<feature type="region of interest" description="Disordered" evidence="1">
    <location>
        <begin position="400"/>
        <end position="546"/>
    </location>
</feature>
<comment type="caution">
    <text evidence="3">The sequence shown here is derived from an EMBL/GenBank/DDBJ whole genome shotgun (WGS) entry which is preliminary data.</text>
</comment>
<feature type="compositionally biased region" description="Polar residues" evidence="1">
    <location>
        <begin position="421"/>
        <end position="433"/>
    </location>
</feature>
<feature type="transmembrane region" description="Helical" evidence="2">
    <location>
        <begin position="21"/>
        <end position="40"/>
    </location>
</feature>
<organism evidence="3 4">
    <name type="scientific">Mycena venus</name>
    <dbReference type="NCBI Taxonomy" id="2733690"/>
    <lineage>
        <taxon>Eukaryota</taxon>
        <taxon>Fungi</taxon>
        <taxon>Dikarya</taxon>
        <taxon>Basidiomycota</taxon>
        <taxon>Agaricomycotina</taxon>
        <taxon>Agaricomycetes</taxon>
        <taxon>Agaricomycetidae</taxon>
        <taxon>Agaricales</taxon>
        <taxon>Marasmiineae</taxon>
        <taxon>Mycenaceae</taxon>
        <taxon>Mycena</taxon>
    </lineage>
</organism>
<gene>
    <name evidence="3" type="ORF">MVEN_02350500</name>
</gene>
<keyword evidence="4" id="KW-1185">Reference proteome</keyword>
<dbReference type="EMBL" id="JACAZI010000029">
    <property type="protein sequence ID" value="KAF7333352.1"/>
    <property type="molecule type" value="Genomic_DNA"/>
</dbReference>
<feature type="transmembrane region" description="Helical" evidence="2">
    <location>
        <begin position="124"/>
        <end position="149"/>
    </location>
</feature>
<evidence type="ECO:0000313" key="3">
    <source>
        <dbReference type="EMBL" id="KAF7333352.1"/>
    </source>
</evidence>
<evidence type="ECO:0000313" key="4">
    <source>
        <dbReference type="Proteomes" id="UP000620124"/>
    </source>
</evidence>